<evidence type="ECO:0000313" key="2">
    <source>
        <dbReference type="Proteomes" id="UP000682982"/>
    </source>
</evidence>
<protein>
    <recommendedName>
        <fullName evidence="3">ArsR family transcriptional regulator</fullName>
    </recommendedName>
</protein>
<accession>A0ABS5H0W2</accession>
<comment type="caution">
    <text evidence="1">The sequence shown here is derived from an EMBL/GenBank/DDBJ whole genome shotgun (WGS) entry which is preliminary data.</text>
</comment>
<organism evidence="1 2">
    <name type="scientific">Undibacterium rivi</name>
    <dbReference type="NCBI Taxonomy" id="2828729"/>
    <lineage>
        <taxon>Bacteria</taxon>
        <taxon>Pseudomonadati</taxon>
        <taxon>Pseudomonadota</taxon>
        <taxon>Betaproteobacteria</taxon>
        <taxon>Burkholderiales</taxon>
        <taxon>Oxalobacteraceae</taxon>
        <taxon>Undibacterium</taxon>
    </lineage>
</organism>
<sequence length="79" mass="9131">MAALHLSTSDVRYRVLNKLRQCRGQRAYPESLLDCLESDQKTPQRLHNTCTTLFQHHCVIKVRGMYQLTSDGVSLLERV</sequence>
<dbReference type="EMBL" id="JAGSPK010000002">
    <property type="protein sequence ID" value="MBR7792322.1"/>
    <property type="molecule type" value="Genomic_DNA"/>
</dbReference>
<reference evidence="1 2" key="1">
    <citation type="submission" date="2021-04" db="EMBL/GenBank/DDBJ databases">
        <title>novel species isolated from subtropical streams in China.</title>
        <authorList>
            <person name="Lu H."/>
        </authorList>
    </citation>
    <scope>NUCLEOTIDE SEQUENCE [LARGE SCALE GENOMIC DNA]</scope>
    <source>
        <strain evidence="1 2">FT147W</strain>
    </source>
</reference>
<gene>
    <name evidence="1" type="ORF">KDM87_06890</name>
</gene>
<dbReference type="RefSeq" id="WP_212678382.1">
    <property type="nucleotide sequence ID" value="NZ_JAGSPK010000002.1"/>
</dbReference>
<keyword evidence="2" id="KW-1185">Reference proteome</keyword>
<name>A0ABS5H0W2_9BURK</name>
<dbReference type="Proteomes" id="UP000682982">
    <property type="component" value="Unassembled WGS sequence"/>
</dbReference>
<proteinExistence type="predicted"/>
<evidence type="ECO:0000313" key="1">
    <source>
        <dbReference type="EMBL" id="MBR7792322.1"/>
    </source>
</evidence>
<evidence type="ECO:0008006" key="3">
    <source>
        <dbReference type="Google" id="ProtNLM"/>
    </source>
</evidence>